<gene>
    <name evidence="2" type="ORF">K0T92_05935</name>
</gene>
<name>A0ABS7D2W9_9BACL</name>
<keyword evidence="1" id="KW-1133">Transmembrane helix</keyword>
<evidence type="ECO:0000313" key="2">
    <source>
        <dbReference type="EMBL" id="MBW7474277.1"/>
    </source>
</evidence>
<feature type="transmembrane region" description="Helical" evidence="1">
    <location>
        <begin position="146"/>
        <end position="168"/>
    </location>
</feature>
<protein>
    <submittedName>
        <fullName evidence="2">DUF2569 domain-containing protein</fullName>
    </submittedName>
</protein>
<dbReference type="Pfam" id="PF10754">
    <property type="entry name" value="DUF2569"/>
    <property type="match status" value="1"/>
</dbReference>
<dbReference type="EMBL" id="JAHZIJ010000002">
    <property type="protein sequence ID" value="MBW7474277.1"/>
    <property type="molecule type" value="Genomic_DNA"/>
</dbReference>
<evidence type="ECO:0000256" key="1">
    <source>
        <dbReference type="SAM" id="Phobius"/>
    </source>
</evidence>
<keyword evidence="1" id="KW-0472">Membrane</keyword>
<feature type="transmembrane region" description="Helical" evidence="1">
    <location>
        <begin position="116"/>
        <end position="140"/>
    </location>
</feature>
<proteinExistence type="predicted"/>
<comment type="caution">
    <text evidence="2">The sequence shown here is derived from an EMBL/GenBank/DDBJ whole genome shotgun (WGS) entry which is preliminary data.</text>
</comment>
<organism evidence="2 3">
    <name type="scientific">Paenibacillus oenotherae</name>
    <dbReference type="NCBI Taxonomy" id="1435645"/>
    <lineage>
        <taxon>Bacteria</taxon>
        <taxon>Bacillati</taxon>
        <taxon>Bacillota</taxon>
        <taxon>Bacilli</taxon>
        <taxon>Bacillales</taxon>
        <taxon>Paenibacillaceae</taxon>
        <taxon>Paenibacillus</taxon>
    </lineage>
</organism>
<dbReference type="RefSeq" id="WP_219871502.1">
    <property type="nucleotide sequence ID" value="NZ_JAHZIJ010000002.1"/>
</dbReference>
<feature type="transmembrane region" description="Helical" evidence="1">
    <location>
        <begin position="36"/>
        <end position="60"/>
    </location>
</feature>
<dbReference type="Proteomes" id="UP000812277">
    <property type="component" value="Unassembled WGS sequence"/>
</dbReference>
<evidence type="ECO:0000313" key="3">
    <source>
        <dbReference type="Proteomes" id="UP000812277"/>
    </source>
</evidence>
<keyword evidence="3" id="KW-1185">Reference proteome</keyword>
<accession>A0ABS7D2W9</accession>
<reference evidence="2 3" key="1">
    <citation type="submission" date="2021-07" db="EMBL/GenBank/DDBJ databases">
        <title>Paenibacillus radiodurans sp. nov., isolated from the southeastern edge of Tengger Desert.</title>
        <authorList>
            <person name="Zhang G."/>
        </authorList>
    </citation>
    <scope>NUCLEOTIDE SEQUENCE [LARGE SCALE GENOMIC DNA]</scope>
    <source>
        <strain evidence="2 3">DT7-4</strain>
    </source>
</reference>
<sequence length="179" mass="20508">MDIAKQSDQSKQKVAGTNLDETFYYDNIHLKGLGGWLIIVHIALWLFLFNAGINLLLVTLPKIIQLSKYSDPASPLYDSTWAVTIPFQFIGNFLIILSLLVLLVKFVRRRSNFPRLFIIFNIGVTLFYFVDLVLLLLMTTLSDASLLTYVSALLRQALLCVLWIAYFARSKRVKVTFIR</sequence>
<feature type="transmembrane region" description="Helical" evidence="1">
    <location>
        <begin position="80"/>
        <end position="104"/>
    </location>
</feature>
<dbReference type="InterPro" id="IPR019690">
    <property type="entry name" value="DUF2569"/>
</dbReference>
<keyword evidence="1" id="KW-0812">Transmembrane</keyword>